<sequence>MQRLFENFENVLTPKECTPTGTDMRVFKLEYHVVNMAFVDQSRKMKMARGSFLNKSPQENFIFQQVNIVIHMSCSTKDWFRRRNIALMDWPTRNWIHYTFKDCFSWDDSLGVNVIIMDKRTGKKIDLKKARYTVPESRIPYGFHSHYVARNI</sequence>
<dbReference type="GO" id="GO:0003676">
    <property type="term" value="F:nucleic acid binding"/>
    <property type="evidence" value="ECO:0007669"/>
    <property type="project" value="InterPro"/>
</dbReference>
<organism evidence="1 2">
    <name type="scientific">Heterorhabditis bacteriophora</name>
    <name type="common">Entomopathogenic nematode worm</name>
    <dbReference type="NCBI Taxonomy" id="37862"/>
    <lineage>
        <taxon>Eukaryota</taxon>
        <taxon>Metazoa</taxon>
        <taxon>Ecdysozoa</taxon>
        <taxon>Nematoda</taxon>
        <taxon>Chromadorea</taxon>
        <taxon>Rhabditida</taxon>
        <taxon>Rhabditina</taxon>
        <taxon>Rhabditomorpha</taxon>
        <taxon>Strongyloidea</taxon>
        <taxon>Heterorhabditidae</taxon>
        <taxon>Heterorhabditis</taxon>
    </lineage>
</organism>
<evidence type="ECO:0000313" key="1">
    <source>
        <dbReference type="Proteomes" id="UP000095283"/>
    </source>
</evidence>
<dbReference type="Proteomes" id="UP000095283">
    <property type="component" value="Unplaced"/>
</dbReference>
<protein>
    <submittedName>
        <fullName evidence="2">Dioxygenase</fullName>
    </submittedName>
</protein>
<keyword evidence="1" id="KW-1185">Reference proteome</keyword>
<dbReference type="InterPro" id="IPR036397">
    <property type="entry name" value="RNaseH_sf"/>
</dbReference>
<evidence type="ECO:0000313" key="2">
    <source>
        <dbReference type="WBParaSite" id="Hba_10592"/>
    </source>
</evidence>
<dbReference type="WBParaSite" id="Hba_10592">
    <property type="protein sequence ID" value="Hba_10592"/>
    <property type="gene ID" value="Hba_10592"/>
</dbReference>
<dbReference type="AlphaFoldDB" id="A0A1I7WZM5"/>
<name>A0A1I7WZM5_HETBA</name>
<accession>A0A1I7WZM5</accession>
<proteinExistence type="predicted"/>
<dbReference type="Gene3D" id="3.30.420.10">
    <property type="entry name" value="Ribonuclease H-like superfamily/Ribonuclease H"/>
    <property type="match status" value="1"/>
</dbReference>
<reference evidence="2" key="1">
    <citation type="submission" date="2016-11" db="UniProtKB">
        <authorList>
            <consortium name="WormBaseParasite"/>
        </authorList>
    </citation>
    <scope>IDENTIFICATION</scope>
</reference>